<evidence type="ECO:0000313" key="4">
    <source>
        <dbReference type="Proteomes" id="UP000184203"/>
    </source>
</evidence>
<reference evidence="1 3" key="1">
    <citation type="journal article" date="2014" name="ISME J.">
        <title>Trehalose/2-sulfotrehalose biosynthesis and glycine-betaine uptake are widely spread mechanisms for osmoadaptation in the Halobacteriales.</title>
        <authorList>
            <person name="Youssef N.H."/>
            <person name="Savage-Ashlock K.N."/>
            <person name="McCully A.L."/>
            <person name="Luedtke B."/>
            <person name="Shaw E.I."/>
            <person name="Hoff W.D."/>
            <person name="Elshahed M.S."/>
        </authorList>
    </citation>
    <scope>NUCLEOTIDE SEQUENCE [LARGE SCALE GENOMIC DNA]</scope>
    <source>
        <strain evidence="1 3">DX253</strain>
    </source>
</reference>
<gene>
    <name evidence="2" type="ORF">SAMN05444342_1334</name>
    <name evidence="1" type="ORF">ZOD2009_04752</name>
</gene>
<dbReference type="NCBIfam" id="TIGR03510">
    <property type="entry name" value="XapX"/>
    <property type="match status" value="1"/>
</dbReference>
<evidence type="ECO:0000313" key="3">
    <source>
        <dbReference type="Proteomes" id="UP000003751"/>
    </source>
</evidence>
<reference evidence="2" key="3">
    <citation type="submission" date="2016-11" db="EMBL/GenBank/DDBJ databases">
        <authorList>
            <person name="Jaros S."/>
            <person name="Januszkiewicz K."/>
            <person name="Wedrychowicz H."/>
        </authorList>
    </citation>
    <scope>NUCLEOTIDE SEQUENCE [LARGE SCALE GENOMIC DNA]</scope>
    <source>
        <strain evidence="2">DX253</strain>
    </source>
</reference>
<dbReference type="InterPro" id="IPR020017">
    <property type="entry name" value="XapX_domain"/>
</dbReference>
<evidence type="ECO:0000313" key="1">
    <source>
        <dbReference type="EMBL" id="EFW93144.1"/>
    </source>
</evidence>
<dbReference type="PATRIC" id="fig|797209.4.peg.940"/>
<evidence type="ECO:0000313" key="2">
    <source>
        <dbReference type="EMBL" id="SHK46120.1"/>
    </source>
</evidence>
<dbReference type="RefSeq" id="WP_007977560.1">
    <property type="nucleotide sequence ID" value="NZ_AEMG01000004.1"/>
</dbReference>
<dbReference type="EMBL" id="FRAN01000002">
    <property type="protein sequence ID" value="SHK46120.1"/>
    <property type="molecule type" value="Genomic_DNA"/>
</dbReference>
<dbReference type="eggNOG" id="arCOG06356">
    <property type="taxonomic scope" value="Archaea"/>
</dbReference>
<organism evidence="1 3">
    <name type="scientific">Haladaptatus paucihalophilus DX253</name>
    <dbReference type="NCBI Taxonomy" id="797209"/>
    <lineage>
        <taxon>Archaea</taxon>
        <taxon>Methanobacteriati</taxon>
        <taxon>Methanobacteriota</taxon>
        <taxon>Stenosarchaea group</taxon>
        <taxon>Halobacteria</taxon>
        <taxon>Halobacteriales</taxon>
        <taxon>Haladaptataceae</taxon>
        <taxon>Haladaptatus</taxon>
    </lineage>
</organism>
<proteinExistence type="predicted"/>
<protein>
    <submittedName>
        <fullName evidence="1">XapX domain protein</fullName>
    </submittedName>
    <submittedName>
        <fullName evidence="2">XapX domain-containing protein</fullName>
    </submittedName>
</protein>
<accession>E7QQ80</accession>
<reference evidence="4" key="2">
    <citation type="submission" date="2016-11" db="EMBL/GenBank/DDBJ databases">
        <authorList>
            <person name="Varghese N."/>
            <person name="Submissions S."/>
        </authorList>
    </citation>
    <scope>NUCLEOTIDE SEQUENCE [LARGE SCALE GENOMIC DNA]</scope>
    <source>
        <strain evidence="4">DX253</strain>
    </source>
</reference>
<dbReference type="AlphaFoldDB" id="E7QQ80"/>
<dbReference type="Proteomes" id="UP000003751">
    <property type="component" value="Unassembled WGS sequence"/>
</dbReference>
<dbReference type="OrthoDB" id="305804at2157"/>
<keyword evidence="4" id="KW-1185">Reference proteome</keyword>
<dbReference type="Proteomes" id="UP000184203">
    <property type="component" value="Unassembled WGS sequence"/>
</dbReference>
<dbReference type="EMBL" id="AEMG01000004">
    <property type="protein sequence ID" value="EFW93144.1"/>
    <property type="molecule type" value="Genomic_DNA"/>
</dbReference>
<name>E7QQ80_HALPU</name>
<sequence length="67" mass="6881">MEYTLTALALLTGLLTGALFKFVGAPIPAPPELPGIMGIVGIYLGYKLVDATGWSVNALLTTLGFAG</sequence>